<feature type="signal peptide" evidence="1">
    <location>
        <begin position="1"/>
        <end position="17"/>
    </location>
</feature>
<protein>
    <submittedName>
        <fullName evidence="2">Uncharacterized protein</fullName>
    </submittedName>
</protein>
<sequence>MICRIILSLMIMQSILARINIADIKTVSKTFVGEKQDVIINPRGPLNLLRGYIVNQNGYMYNKRFYSSEIDTDYALSKKRLSDENKQEYNFTRTPVNDRVHKDIATQTPNGEYLSTYHAQLIKMFPSIDGDLSIETGRPNALTNFLRAEHVKKDTKYILAALLLLSEGVDIKISVDHTEEKKKLVIKSKTCEEKVFVDVEMYTADIDPVTNEPSESIYQSETAEIVDFYLRCRDNPLLKKGGEFAMPATKKEFESGKFLNSAAFLIQTYIYEFIDTAEDYKNFVEAVHELLIDQVTEEKNPNDTDGKGMEDRIFDELLIAKEALSQNIKYIESFCDLVKAIGECAELPFYNNSWLPRFTRVPLCKLGKSGFESSEALYYSDYVESALLSLFCCLAYNPETGKYETSHMGTAISKEVKDFFEKYPKPVETINYEMHKEWCKVVACLKNDKIDYKQAKNELFSGIGNMLLAILEITRKRIDMVELIQHIESICRTGELHEHHKAHIQDEIESIIKSLSKNKNVRVEFNQMRLGTRSNGKTDIFGEIIIIYSFGRVFNGISLDIREGNTILAILGTSKANFMRNEKKYNEVENIYSSVDCYIGYAAVQYVNTELYTLNYNVYYLSEKLEKKVVPIVEEGPEGISKIFVLGKIPVFRVKEAIIMKFIIYAIDKEAGPTNPLTRFTANLLGSVPLNNHEIRDRMISLLPIFVDWRECYPKLGYTSSDYPSEHNFIWEETMSFYKTILSFPVPIAVKATCNYLRSSSGSSTQTRHAKYFAASSLLFKYITSDGTVDNLKKIQSVIEKIMKDIDLNQIYICWFMHTCKRESKFSPEQISTVYSFILPNVYPSDFYIRKVVSTPEVQKCLIVLRKRKDLFYKKDDPKSMEVYNGLVKYIKKEFCLSGYIRRI</sequence>
<dbReference type="Proteomes" id="UP000005622">
    <property type="component" value="Unassembled WGS sequence"/>
</dbReference>
<name>H8ZFA5_NEMA1</name>
<evidence type="ECO:0000256" key="1">
    <source>
        <dbReference type="SAM" id="SignalP"/>
    </source>
</evidence>
<dbReference type="HOGENOM" id="CLU_009683_3_0_1"/>
<reference evidence="2" key="1">
    <citation type="submission" date="2011-03" db="EMBL/GenBank/DDBJ databases">
        <title>The Genome Sequence of Nematocida sp1 strain ERTm2.</title>
        <authorList>
            <consortium name="The Broad Institute Genome Sequencing Platform"/>
            <consortium name="The Broad Institute Genome Sequencing Center for Infectious Disease"/>
            <person name="Cuomo C."/>
            <person name="Troemel E."/>
            <person name="Young S.K."/>
            <person name="Zeng Q."/>
            <person name="Gargeya S."/>
            <person name="Fitzgerald M."/>
            <person name="Haas B."/>
            <person name="Abouelleil A."/>
            <person name="Alvarado L."/>
            <person name="Arachchi H.M."/>
            <person name="Berlin A."/>
            <person name="Brown A."/>
            <person name="Chapman S.B."/>
            <person name="Chen Z."/>
            <person name="Dunbar C."/>
            <person name="Freedman E."/>
            <person name="Gearin G."/>
            <person name="Gellesch M."/>
            <person name="Goldberg J."/>
            <person name="Griggs A."/>
            <person name="Gujja S."/>
            <person name="Heilman E.R."/>
            <person name="Heiman D."/>
            <person name="Howarth C."/>
            <person name="Larson L."/>
            <person name="Lui A."/>
            <person name="MacDonald P.J.P."/>
            <person name="Mehta T."/>
            <person name="Montmayeur A."/>
            <person name="Murphy C."/>
            <person name="Neiman D."/>
            <person name="Pearson M."/>
            <person name="Priest M."/>
            <person name="Roberts A."/>
            <person name="Saif S."/>
            <person name="Shea T."/>
            <person name="Shenoy N."/>
            <person name="Sisk P."/>
            <person name="Stolte C."/>
            <person name="Sykes S."/>
            <person name="White J."/>
            <person name="Yandava C."/>
            <person name="Wortman J."/>
            <person name="Nusbaum C."/>
            <person name="Birren B."/>
        </authorList>
    </citation>
    <scope>NUCLEOTIDE SEQUENCE</scope>
    <source>
        <strain evidence="2">ERTm2</strain>
    </source>
</reference>
<feature type="chain" id="PRO_5003618485" evidence="1">
    <location>
        <begin position="18"/>
        <end position="904"/>
    </location>
</feature>
<gene>
    <name evidence="2" type="ORF">NERG_02276</name>
</gene>
<dbReference type="AlphaFoldDB" id="H8ZFA5"/>
<proteinExistence type="predicted"/>
<keyword evidence="1" id="KW-0732">Signal</keyword>
<organism evidence="2">
    <name type="scientific">Nematocida ausubeli (strain ATCC PRA-371 / ERTm2)</name>
    <name type="common">Nematode killer fungus</name>
    <dbReference type="NCBI Taxonomy" id="1913371"/>
    <lineage>
        <taxon>Eukaryota</taxon>
        <taxon>Fungi</taxon>
        <taxon>Fungi incertae sedis</taxon>
        <taxon>Microsporidia</taxon>
        <taxon>Nematocida</taxon>
    </lineage>
</organism>
<evidence type="ECO:0000313" key="2">
    <source>
        <dbReference type="EMBL" id="EHY64657.1"/>
    </source>
</evidence>
<dbReference type="EMBL" id="JH604639">
    <property type="protein sequence ID" value="EHY64657.1"/>
    <property type="molecule type" value="Genomic_DNA"/>
</dbReference>
<accession>H8ZFA5</accession>